<dbReference type="PANTHER" id="PTHR47623:SF1">
    <property type="entry name" value="OS09G0287300 PROTEIN"/>
    <property type="match status" value="1"/>
</dbReference>
<keyword evidence="2" id="KW-1185">Reference proteome</keyword>
<reference evidence="1" key="1">
    <citation type="journal article" date="2019" name="PLoS Negl. Trop. Dis.">
        <title>Revisiting the worldwide diversity of Leptospira species in the environment.</title>
        <authorList>
            <person name="Vincent A.T."/>
            <person name="Schiettekatte O."/>
            <person name="Bourhy P."/>
            <person name="Veyrier F.J."/>
            <person name="Picardeau M."/>
        </authorList>
    </citation>
    <scope>NUCLEOTIDE SEQUENCE [LARGE SCALE GENOMIC DNA]</scope>
    <source>
        <strain evidence="1">201300427</strain>
    </source>
</reference>
<dbReference type="Gene3D" id="3.40.50.1240">
    <property type="entry name" value="Phosphoglycerate mutase-like"/>
    <property type="match status" value="1"/>
</dbReference>
<dbReference type="CDD" id="cd07067">
    <property type="entry name" value="HP_PGM_like"/>
    <property type="match status" value="1"/>
</dbReference>
<name>A0A4R9M1I7_9LEPT</name>
<sequence>MKHIYLLRHAKSEWDEPYQTDEERGLAERGKKQTKALRSFLHDYEIDVDLAFVSPAERTKRTYQALRKEILRLPKPDFKEAIYEAEEDDLLFLLHGVPDSVRSVMIVGHNPGLESFANAALYGAPDPSRFHKFPTASFLGLTCDKDSWKELTWGSCLLNVFWIPGRLGKE</sequence>
<gene>
    <name evidence="1" type="ORF">EHS15_06940</name>
</gene>
<proteinExistence type="predicted"/>
<dbReference type="Proteomes" id="UP000298058">
    <property type="component" value="Unassembled WGS sequence"/>
</dbReference>
<dbReference type="AlphaFoldDB" id="A0A4R9M1I7"/>
<dbReference type="InterPro" id="IPR013078">
    <property type="entry name" value="His_Pase_superF_clade-1"/>
</dbReference>
<dbReference type="InterPro" id="IPR029033">
    <property type="entry name" value="His_PPase_superfam"/>
</dbReference>
<evidence type="ECO:0000313" key="2">
    <source>
        <dbReference type="Proteomes" id="UP000298058"/>
    </source>
</evidence>
<dbReference type="SUPFAM" id="SSF53254">
    <property type="entry name" value="Phosphoglycerate mutase-like"/>
    <property type="match status" value="1"/>
</dbReference>
<dbReference type="SMART" id="SM00855">
    <property type="entry name" value="PGAM"/>
    <property type="match status" value="1"/>
</dbReference>
<dbReference type="RefSeq" id="WP_135759834.1">
    <property type="nucleotide sequence ID" value="NZ_RQHW01000026.1"/>
</dbReference>
<evidence type="ECO:0000313" key="1">
    <source>
        <dbReference type="EMBL" id="TGN19831.1"/>
    </source>
</evidence>
<comment type="caution">
    <text evidence="1">The sequence shown here is derived from an EMBL/GenBank/DDBJ whole genome shotgun (WGS) entry which is preliminary data.</text>
</comment>
<dbReference type="EMBL" id="RQHW01000026">
    <property type="protein sequence ID" value="TGN19831.1"/>
    <property type="molecule type" value="Genomic_DNA"/>
</dbReference>
<dbReference type="PANTHER" id="PTHR47623">
    <property type="entry name" value="OS09G0287300 PROTEIN"/>
    <property type="match status" value="1"/>
</dbReference>
<dbReference type="OrthoDB" id="9810154at2"/>
<accession>A0A4R9M1I7</accession>
<dbReference type="Pfam" id="PF00300">
    <property type="entry name" value="His_Phos_1"/>
    <property type="match status" value="1"/>
</dbReference>
<protein>
    <submittedName>
        <fullName evidence="1">Histidine phosphatase family protein</fullName>
    </submittedName>
</protein>
<organism evidence="1 2">
    <name type="scientific">Leptospira idonii</name>
    <dbReference type="NCBI Taxonomy" id="1193500"/>
    <lineage>
        <taxon>Bacteria</taxon>
        <taxon>Pseudomonadati</taxon>
        <taxon>Spirochaetota</taxon>
        <taxon>Spirochaetia</taxon>
        <taxon>Leptospirales</taxon>
        <taxon>Leptospiraceae</taxon>
        <taxon>Leptospira</taxon>
    </lineage>
</organism>